<protein>
    <submittedName>
        <fullName evidence="2">Uncharacterized protein</fullName>
    </submittedName>
</protein>
<sequence length="153" mass="16525">MRRVACVQGERGDRQSQSSLGSVLNSEVIPQPLSVWHGLVCALMYLLAPVAYPTLRALDTLLGADAPCVHVQEGAARSRCANTELSILNGALELGAKSVVQLMTPMRDVVTLADDTVLDDGLTQYMYVPLECHSDSRFLVHEPGAPNVFSGCW</sequence>
<organism evidence="2 3">
    <name type="scientific">Mycena pura</name>
    <dbReference type="NCBI Taxonomy" id="153505"/>
    <lineage>
        <taxon>Eukaryota</taxon>
        <taxon>Fungi</taxon>
        <taxon>Dikarya</taxon>
        <taxon>Basidiomycota</taxon>
        <taxon>Agaricomycotina</taxon>
        <taxon>Agaricomycetes</taxon>
        <taxon>Agaricomycetidae</taxon>
        <taxon>Agaricales</taxon>
        <taxon>Marasmiineae</taxon>
        <taxon>Mycenaceae</taxon>
        <taxon>Mycena</taxon>
    </lineage>
</organism>
<reference evidence="2" key="1">
    <citation type="submission" date="2023-03" db="EMBL/GenBank/DDBJ databases">
        <title>Massive genome expansion in bonnet fungi (Mycena s.s.) driven by repeated elements and novel gene families across ecological guilds.</title>
        <authorList>
            <consortium name="Lawrence Berkeley National Laboratory"/>
            <person name="Harder C.B."/>
            <person name="Miyauchi S."/>
            <person name="Viragh M."/>
            <person name="Kuo A."/>
            <person name="Thoen E."/>
            <person name="Andreopoulos B."/>
            <person name="Lu D."/>
            <person name="Skrede I."/>
            <person name="Drula E."/>
            <person name="Henrissat B."/>
            <person name="Morin E."/>
            <person name="Kohler A."/>
            <person name="Barry K."/>
            <person name="LaButti K."/>
            <person name="Morin E."/>
            <person name="Salamov A."/>
            <person name="Lipzen A."/>
            <person name="Mereny Z."/>
            <person name="Hegedus B."/>
            <person name="Baldrian P."/>
            <person name="Stursova M."/>
            <person name="Weitz H."/>
            <person name="Taylor A."/>
            <person name="Grigoriev I.V."/>
            <person name="Nagy L.G."/>
            <person name="Martin F."/>
            <person name="Kauserud H."/>
        </authorList>
    </citation>
    <scope>NUCLEOTIDE SEQUENCE</scope>
    <source>
        <strain evidence="2">9144</strain>
    </source>
</reference>
<evidence type="ECO:0000313" key="2">
    <source>
        <dbReference type="EMBL" id="KAJ7200343.1"/>
    </source>
</evidence>
<gene>
    <name evidence="2" type="ORF">GGX14DRAFT_699657</name>
</gene>
<evidence type="ECO:0000313" key="3">
    <source>
        <dbReference type="Proteomes" id="UP001219525"/>
    </source>
</evidence>
<dbReference type="PANTHER" id="PTHR12064:SF97">
    <property type="entry name" value="METAL TRANSPORTER CNNM-5"/>
    <property type="match status" value="1"/>
</dbReference>
<accession>A0AAD6V470</accession>
<name>A0AAD6V470_9AGAR</name>
<comment type="caution">
    <text evidence="2">The sequence shown here is derived from an EMBL/GenBank/DDBJ whole genome shotgun (WGS) entry which is preliminary data.</text>
</comment>
<evidence type="ECO:0000256" key="1">
    <source>
        <dbReference type="ARBA" id="ARBA00022737"/>
    </source>
</evidence>
<dbReference type="PANTHER" id="PTHR12064">
    <property type="entry name" value="METAL TRANSPORTER CNNM"/>
    <property type="match status" value="1"/>
</dbReference>
<dbReference type="GO" id="GO:0030026">
    <property type="term" value="P:intracellular manganese ion homeostasis"/>
    <property type="evidence" value="ECO:0007669"/>
    <property type="project" value="TreeGrafter"/>
</dbReference>
<keyword evidence="1" id="KW-0677">Repeat</keyword>
<dbReference type="GO" id="GO:0005737">
    <property type="term" value="C:cytoplasm"/>
    <property type="evidence" value="ECO:0007669"/>
    <property type="project" value="TreeGrafter"/>
</dbReference>
<dbReference type="Gene3D" id="3.10.580.10">
    <property type="entry name" value="CBS-domain"/>
    <property type="match status" value="1"/>
</dbReference>
<proteinExistence type="predicted"/>
<dbReference type="Proteomes" id="UP001219525">
    <property type="component" value="Unassembled WGS sequence"/>
</dbReference>
<keyword evidence="3" id="KW-1185">Reference proteome</keyword>
<dbReference type="EMBL" id="JARJCW010000063">
    <property type="protein sequence ID" value="KAJ7200343.1"/>
    <property type="molecule type" value="Genomic_DNA"/>
</dbReference>
<dbReference type="AlphaFoldDB" id="A0AAD6V470"/>
<dbReference type="InterPro" id="IPR046342">
    <property type="entry name" value="CBS_dom_sf"/>
</dbReference>
<dbReference type="InterPro" id="IPR045095">
    <property type="entry name" value="ACDP"/>
</dbReference>
<dbReference type="GO" id="GO:0010960">
    <property type="term" value="P:magnesium ion homeostasis"/>
    <property type="evidence" value="ECO:0007669"/>
    <property type="project" value="InterPro"/>
</dbReference>